<dbReference type="Pfam" id="PF00528">
    <property type="entry name" value="BPD_transp_1"/>
    <property type="match status" value="1"/>
</dbReference>
<dbReference type="PANTHER" id="PTHR42929:SF5">
    <property type="entry name" value="ABC TRANSPORTER PERMEASE PROTEIN"/>
    <property type="match status" value="1"/>
</dbReference>
<dbReference type="Proteomes" id="UP000318801">
    <property type="component" value="Unassembled WGS sequence"/>
</dbReference>
<dbReference type="CDD" id="cd06261">
    <property type="entry name" value="TM_PBP2"/>
    <property type="match status" value="1"/>
</dbReference>
<keyword evidence="4" id="KW-1003">Cell membrane</keyword>
<sequence length="305" mass="31969">MPNLLLDFSIVMPMNRRATLLLAPALILSGGVFLLPFLWLVVTSFKVRGEGSLLMADGFSLANYARLISDSYFAAVFFRTLWLSALATILCLIIALPVARQIAVSAGRAKGLLLALILVPLVSGALLPSLGMLHLLGPLGVINSILKEMGLIRSSIKFLGTVPGVVIGLVQAFLPLMLLPLVNALSHLPKDVEAAAATLGAPMPVIWRRVILPLIAPGVVAGSVLVFCASLTSFVTPQILGQGKIATFGTMAYQQASLVLDWPFASAIAVVMLALLAIGLGIGSALTKLFAREPDPVSAETGITA</sequence>
<reference evidence="10 11" key="1">
    <citation type="submission" date="2019-06" db="EMBL/GenBank/DDBJ databases">
        <authorList>
            <person name="Li M."/>
        </authorList>
    </citation>
    <scope>NUCLEOTIDE SEQUENCE [LARGE SCALE GENOMIC DNA]</scope>
    <source>
        <strain evidence="10 11">BGMRC2036</strain>
    </source>
</reference>
<dbReference type="SUPFAM" id="SSF161098">
    <property type="entry name" value="MetI-like"/>
    <property type="match status" value="1"/>
</dbReference>
<gene>
    <name evidence="10" type="ORF">FJU08_01070</name>
</gene>
<dbReference type="InterPro" id="IPR000515">
    <property type="entry name" value="MetI-like"/>
</dbReference>
<proteinExistence type="inferred from homology"/>
<evidence type="ECO:0000256" key="2">
    <source>
        <dbReference type="ARBA" id="ARBA00007069"/>
    </source>
</evidence>
<dbReference type="AlphaFoldDB" id="A0A506UIR3"/>
<keyword evidence="11" id="KW-1185">Reference proteome</keyword>
<feature type="transmembrane region" description="Helical" evidence="8">
    <location>
        <begin position="156"/>
        <end position="182"/>
    </location>
</feature>
<dbReference type="EMBL" id="VHLG01000001">
    <property type="protein sequence ID" value="TPW33188.1"/>
    <property type="molecule type" value="Genomic_DNA"/>
</dbReference>
<evidence type="ECO:0000256" key="5">
    <source>
        <dbReference type="ARBA" id="ARBA00022692"/>
    </source>
</evidence>
<evidence type="ECO:0000256" key="4">
    <source>
        <dbReference type="ARBA" id="ARBA00022475"/>
    </source>
</evidence>
<evidence type="ECO:0000313" key="10">
    <source>
        <dbReference type="EMBL" id="TPW33188.1"/>
    </source>
</evidence>
<protein>
    <submittedName>
        <fullName evidence="10">ABC transporter permease</fullName>
    </submittedName>
</protein>
<evidence type="ECO:0000256" key="1">
    <source>
        <dbReference type="ARBA" id="ARBA00004651"/>
    </source>
</evidence>
<keyword evidence="6 8" id="KW-1133">Transmembrane helix</keyword>
<dbReference type="PANTHER" id="PTHR42929">
    <property type="entry name" value="INNER MEMBRANE ABC TRANSPORTER PERMEASE PROTEIN YDCU-RELATED-RELATED"/>
    <property type="match status" value="1"/>
</dbReference>
<feature type="transmembrane region" description="Helical" evidence="8">
    <location>
        <begin position="111"/>
        <end position="136"/>
    </location>
</feature>
<dbReference type="InterPro" id="IPR035906">
    <property type="entry name" value="MetI-like_sf"/>
</dbReference>
<evidence type="ECO:0000256" key="7">
    <source>
        <dbReference type="ARBA" id="ARBA00023136"/>
    </source>
</evidence>
<name>A0A506UIR3_9HYPH</name>
<evidence type="ECO:0000313" key="11">
    <source>
        <dbReference type="Proteomes" id="UP000318801"/>
    </source>
</evidence>
<feature type="transmembrane region" description="Helical" evidence="8">
    <location>
        <begin position="210"/>
        <end position="235"/>
    </location>
</feature>
<comment type="similarity">
    <text evidence="2">Belongs to the binding-protein-dependent transport system permease family. CysTW subfamily.</text>
</comment>
<dbReference type="GO" id="GO:0005886">
    <property type="term" value="C:plasma membrane"/>
    <property type="evidence" value="ECO:0007669"/>
    <property type="project" value="UniProtKB-SubCell"/>
</dbReference>
<evidence type="ECO:0000259" key="9">
    <source>
        <dbReference type="PROSITE" id="PS50928"/>
    </source>
</evidence>
<dbReference type="OrthoDB" id="9807047at2"/>
<feature type="transmembrane region" description="Helical" evidence="8">
    <location>
        <begin position="264"/>
        <end position="286"/>
    </location>
</feature>
<keyword evidence="7 8" id="KW-0472">Membrane</keyword>
<dbReference type="Gene3D" id="1.10.3720.10">
    <property type="entry name" value="MetI-like"/>
    <property type="match status" value="1"/>
</dbReference>
<dbReference type="GO" id="GO:0055085">
    <property type="term" value="P:transmembrane transport"/>
    <property type="evidence" value="ECO:0007669"/>
    <property type="project" value="InterPro"/>
</dbReference>
<comment type="caution">
    <text evidence="10">The sequence shown here is derived from an EMBL/GenBank/DDBJ whole genome shotgun (WGS) entry which is preliminary data.</text>
</comment>
<feature type="transmembrane region" description="Helical" evidence="8">
    <location>
        <begin position="20"/>
        <end position="42"/>
    </location>
</feature>
<dbReference type="PROSITE" id="PS50928">
    <property type="entry name" value="ABC_TM1"/>
    <property type="match status" value="1"/>
</dbReference>
<accession>A0A506UIR3</accession>
<keyword evidence="5 8" id="KW-0812">Transmembrane</keyword>
<feature type="transmembrane region" description="Helical" evidence="8">
    <location>
        <begin position="72"/>
        <end position="99"/>
    </location>
</feature>
<feature type="domain" description="ABC transmembrane type-1" evidence="9">
    <location>
        <begin position="77"/>
        <end position="283"/>
    </location>
</feature>
<organism evidence="10 11">
    <name type="scientific">Martelella alba</name>
    <dbReference type="NCBI Taxonomy" id="2590451"/>
    <lineage>
        <taxon>Bacteria</taxon>
        <taxon>Pseudomonadati</taxon>
        <taxon>Pseudomonadota</taxon>
        <taxon>Alphaproteobacteria</taxon>
        <taxon>Hyphomicrobiales</taxon>
        <taxon>Aurantimonadaceae</taxon>
        <taxon>Martelella</taxon>
    </lineage>
</organism>
<evidence type="ECO:0000256" key="3">
    <source>
        <dbReference type="ARBA" id="ARBA00022448"/>
    </source>
</evidence>
<evidence type="ECO:0000256" key="8">
    <source>
        <dbReference type="RuleBase" id="RU363032"/>
    </source>
</evidence>
<comment type="subcellular location">
    <subcellularLocation>
        <location evidence="1 8">Cell membrane</location>
        <topology evidence="1 8">Multi-pass membrane protein</topology>
    </subcellularLocation>
</comment>
<keyword evidence="3 8" id="KW-0813">Transport</keyword>
<evidence type="ECO:0000256" key="6">
    <source>
        <dbReference type="ARBA" id="ARBA00022989"/>
    </source>
</evidence>